<feature type="binding site" evidence="10">
    <location>
        <position position="284"/>
    </location>
    <ligand>
        <name>substrate</name>
    </ligand>
</feature>
<dbReference type="EC" id="4.2.1.11" evidence="3 9"/>
<dbReference type="GO" id="GO:0005576">
    <property type="term" value="C:extracellular region"/>
    <property type="evidence" value="ECO:0007669"/>
    <property type="project" value="UniProtKB-SubCell"/>
</dbReference>
<evidence type="ECO:0000256" key="10">
    <source>
        <dbReference type="PIRSR" id="PIRSR001400-2"/>
    </source>
</evidence>
<dbReference type="PIRSF" id="PIRSF001400">
    <property type="entry name" value="Enolase"/>
    <property type="match status" value="1"/>
</dbReference>
<feature type="binding site" evidence="10">
    <location>
        <position position="155"/>
    </location>
    <ligand>
        <name>substrate</name>
    </ligand>
</feature>
<dbReference type="SMART" id="SM01192">
    <property type="entry name" value="Enolase_C"/>
    <property type="match status" value="1"/>
</dbReference>
<dbReference type="PRINTS" id="PR00148">
    <property type="entry name" value="ENOLASE"/>
</dbReference>
<proteinExistence type="inferred from homology"/>
<protein>
    <recommendedName>
        <fullName evidence="4 9">Enolase</fullName>
        <ecNumber evidence="3 9">4.2.1.11</ecNumber>
    </recommendedName>
    <alternativeName>
        <fullName evidence="9">2-phospho-D-glycerate hydro-lyase</fullName>
    </alternativeName>
    <alternativeName>
        <fullName evidence="9">2-phosphoglycerate dehydratase</fullName>
    </alternativeName>
</protein>
<dbReference type="EMBL" id="AXCY01000097">
    <property type="protein sequence ID" value="KGM09424.1"/>
    <property type="molecule type" value="Genomic_DNA"/>
</dbReference>
<keyword evidence="9" id="KW-0963">Cytoplasm</keyword>
<comment type="caution">
    <text evidence="9">Lacks conserved residue(s) required for the propagation of feature annotation.</text>
</comment>
<dbReference type="InterPro" id="IPR020810">
    <property type="entry name" value="Enolase_C"/>
</dbReference>
<accession>A0A0A0BQN6</accession>
<evidence type="ECO:0000256" key="8">
    <source>
        <dbReference type="ARBA" id="ARBA00023239"/>
    </source>
</evidence>
<evidence type="ECO:0000256" key="2">
    <source>
        <dbReference type="ARBA" id="ARBA00009604"/>
    </source>
</evidence>
<dbReference type="GO" id="GO:0004634">
    <property type="term" value="F:phosphopyruvate hydratase activity"/>
    <property type="evidence" value="ECO:0007669"/>
    <property type="project" value="UniProtKB-UniRule"/>
</dbReference>
<dbReference type="GO" id="GO:0000015">
    <property type="term" value="C:phosphopyruvate hydratase complex"/>
    <property type="evidence" value="ECO:0007669"/>
    <property type="project" value="InterPro"/>
</dbReference>
<feature type="binding site" evidence="9">
    <location>
        <position position="386"/>
    </location>
    <ligand>
        <name>(2R)-2-phosphoglycerate</name>
        <dbReference type="ChEBI" id="CHEBI:58289"/>
    </ligand>
</feature>
<comment type="cofactor">
    <cofactor evidence="9">
        <name>Mg(2+)</name>
        <dbReference type="ChEBI" id="CHEBI:18420"/>
    </cofactor>
    <text evidence="9">Binds a second Mg(2+) ion via substrate during catalysis.</text>
</comment>
<reference evidence="14 15" key="1">
    <citation type="submission" date="2013-08" db="EMBL/GenBank/DDBJ databases">
        <title>Genome sequencing of Cellulomonas carbonis T26.</title>
        <authorList>
            <person name="Chen F."/>
            <person name="Li Y."/>
            <person name="Wang G."/>
        </authorList>
    </citation>
    <scope>NUCLEOTIDE SEQUENCE [LARGE SCALE GENOMIC DNA]</scope>
    <source>
        <strain evidence="14 15">T26</strain>
    </source>
</reference>
<evidence type="ECO:0000256" key="6">
    <source>
        <dbReference type="ARBA" id="ARBA00022842"/>
    </source>
</evidence>
<dbReference type="Pfam" id="PF00113">
    <property type="entry name" value="Enolase_C"/>
    <property type="match status" value="1"/>
</dbReference>
<evidence type="ECO:0000256" key="1">
    <source>
        <dbReference type="ARBA" id="ARBA00005031"/>
    </source>
</evidence>
<dbReference type="Pfam" id="PF03952">
    <property type="entry name" value="Enolase_N"/>
    <property type="match status" value="1"/>
</dbReference>
<feature type="binding site" evidence="9">
    <location>
        <position position="365"/>
    </location>
    <ligand>
        <name>(2R)-2-phosphoglycerate</name>
        <dbReference type="ChEBI" id="CHEBI:58289"/>
    </ligand>
</feature>
<dbReference type="InterPro" id="IPR000941">
    <property type="entry name" value="Enolase"/>
</dbReference>
<dbReference type="Gene3D" id="3.20.20.120">
    <property type="entry name" value="Enolase-like C-terminal domain"/>
    <property type="match status" value="1"/>
</dbReference>
<dbReference type="PANTHER" id="PTHR11902:SF1">
    <property type="entry name" value="ENOLASE"/>
    <property type="match status" value="1"/>
</dbReference>
<comment type="similarity">
    <text evidence="2 9">Belongs to the enolase family.</text>
</comment>
<evidence type="ECO:0000256" key="3">
    <source>
        <dbReference type="ARBA" id="ARBA00012058"/>
    </source>
</evidence>
<evidence type="ECO:0000256" key="4">
    <source>
        <dbReference type="ARBA" id="ARBA00017068"/>
    </source>
</evidence>
<feature type="binding site" evidence="10">
    <location>
        <position position="164"/>
    </location>
    <ligand>
        <name>substrate</name>
    </ligand>
</feature>
<reference evidence="14 15" key="2">
    <citation type="journal article" date="2015" name="Stand. Genomic Sci.">
        <title>Draft genome sequence of Cellulomonas carbonis T26(T) and comparative analysis of six Cellulomonas genomes.</title>
        <authorList>
            <person name="Zhuang W."/>
            <person name="Zhang S."/>
            <person name="Xia X."/>
            <person name="Wang G."/>
        </authorList>
    </citation>
    <scope>NUCLEOTIDE SEQUENCE [LARGE SCALE GENOMIC DNA]</scope>
    <source>
        <strain evidence="14 15">T26</strain>
    </source>
</reference>
<feature type="active site" description="Proton acceptor" evidence="9">
    <location>
        <position position="335"/>
    </location>
</feature>
<feature type="binding site" evidence="10">
    <location>
        <begin position="362"/>
        <end position="365"/>
    </location>
    <ligand>
        <name>substrate</name>
    </ligand>
</feature>
<keyword evidence="15" id="KW-1185">Reference proteome</keyword>
<feature type="binding site" evidence="9">
    <location>
        <position position="364"/>
    </location>
    <ligand>
        <name>(2R)-2-phosphoglycerate</name>
        <dbReference type="ChEBI" id="CHEBI:58289"/>
    </ligand>
</feature>
<comment type="cofactor">
    <cofactor evidence="11">
        <name>Mg(2+)</name>
        <dbReference type="ChEBI" id="CHEBI:18420"/>
    </cofactor>
    <text evidence="11">Mg(2+) is required for catalysis and for stabilizing the dimer.</text>
</comment>
<keyword evidence="6 9" id="KW-0460">Magnesium</keyword>
<dbReference type="HAMAP" id="MF_00318">
    <property type="entry name" value="Enolase"/>
    <property type="match status" value="1"/>
</dbReference>
<comment type="caution">
    <text evidence="14">The sequence shown here is derived from an EMBL/GenBank/DDBJ whole genome shotgun (WGS) entry which is preliminary data.</text>
</comment>
<dbReference type="GO" id="GO:0006096">
    <property type="term" value="P:glycolytic process"/>
    <property type="evidence" value="ECO:0007669"/>
    <property type="project" value="UniProtKB-UniRule"/>
</dbReference>
<gene>
    <name evidence="9" type="primary">eno</name>
    <name evidence="14" type="ORF">N868_02170</name>
</gene>
<evidence type="ECO:0000256" key="9">
    <source>
        <dbReference type="HAMAP-Rule" id="MF_00318"/>
    </source>
</evidence>
<dbReference type="Proteomes" id="UP000029839">
    <property type="component" value="Unassembled WGS sequence"/>
</dbReference>
<keyword evidence="9 11" id="KW-0479">Metal-binding</keyword>
<evidence type="ECO:0000259" key="13">
    <source>
        <dbReference type="SMART" id="SM01193"/>
    </source>
</evidence>
<feature type="binding site" evidence="10">
    <location>
        <position position="386"/>
    </location>
    <ligand>
        <name>substrate</name>
    </ligand>
</feature>
<evidence type="ECO:0000256" key="7">
    <source>
        <dbReference type="ARBA" id="ARBA00023152"/>
    </source>
</evidence>
<dbReference type="RefSeq" id="WP_052426449.1">
    <property type="nucleotide sequence ID" value="NZ_AXCY01000097.1"/>
</dbReference>
<dbReference type="InterPro" id="IPR036849">
    <property type="entry name" value="Enolase-like_C_sf"/>
</dbReference>
<feature type="binding site" evidence="9 11">
    <location>
        <position position="241"/>
    </location>
    <ligand>
        <name>Mg(2+)</name>
        <dbReference type="ChEBI" id="CHEBI:18420"/>
    </ligand>
</feature>
<name>A0A0A0BQN6_9CELL</name>
<comment type="subcellular location">
    <subcellularLocation>
        <location evidence="9">Cytoplasm</location>
    </subcellularLocation>
    <subcellularLocation>
        <location evidence="9">Secreted</location>
    </subcellularLocation>
    <subcellularLocation>
        <location evidence="9">Cell surface</location>
    </subcellularLocation>
    <text evidence="9">Fractions of enolase are present in both the cytoplasm and on the cell surface.</text>
</comment>
<dbReference type="PANTHER" id="PTHR11902">
    <property type="entry name" value="ENOLASE"/>
    <property type="match status" value="1"/>
</dbReference>
<feature type="binding site" evidence="10">
    <location>
        <position position="310"/>
    </location>
    <ligand>
        <name>substrate</name>
    </ligand>
</feature>
<evidence type="ECO:0000313" key="15">
    <source>
        <dbReference type="Proteomes" id="UP000029839"/>
    </source>
</evidence>
<keyword evidence="5 9" id="KW-0964">Secreted</keyword>
<dbReference type="SFLD" id="SFLDS00001">
    <property type="entry name" value="Enolase"/>
    <property type="match status" value="1"/>
</dbReference>
<organism evidence="14 15">
    <name type="scientific">Cellulomonas carbonis T26</name>
    <dbReference type="NCBI Taxonomy" id="947969"/>
    <lineage>
        <taxon>Bacteria</taxon>
        <taxon>Bacillati</taxon>
        <taxon>Actinomycetota</taxon>
        <taxon>Actinomycetes</taxon>
        <taxon>Micrococcales</taxon>
        <taxon>Cellulomonadaceae</taxon>
        <taxon>Cellulomonas</taxon>
    </lineage>
</organism>
<evidence type="ECO:0000313" key="14">
    <source>
        <dbReference type="EMBL" id="KGM09424.1"/>
    </source>
</evidence>
<feature type="binding site" evidence="9 11">
    <location>
        <position position="284"/>
    </location>
    <ligand>
        <name>Mg(2+)</name>
        <dbReference type="ChEBI" id="CHEBI:18420"/>
    </ligand>
</feature>
<dbReference type="SMART" id="SM01193">
    <property type="entry name" value="Enolase_N"/>
    <property type="match status" value="1"/>
</dbReference>
<dbReference type="UniPathway" id="UPA00109">
    <property type="reaction ID" value="UER00187"/>
</dbReference>
<feature type="domain" description="Enolase N-terminal" evidence="13">
    <location>
        <begin position="4"/>
        <end position="134"/>
    </location>
</feature>
<dbReference type="InterPro" id="IPR029017">
    <property type="entry name" value="Enolase-like_N"/>
</dbReference>
<dbReference type="AlphaFoldDB" id="A0A0A0BQN6"/>
<evidence type="ECO:0000256" key="11">
    <source>
        <dbReference type="PIRSR" id="PIRSR001400-3"/>
    </source>
</evidence>
<feature type="binding site" evidence="9 11">
    <location>
        <position position="310"/>
    </location>
    <ligand>
        <name>Mg(2+)</name>
        <dbReference type="ChEBI" id="CHEBI:18420"/>
    </ligand>
</feature>
<dbReference type="Gene3D" id="3.30.390.10">
    <property type="entry name" value="Enolase-like, N-terminal domain"/>
    <property type="match status" value="1"/>
</dbReference>
<feature type="domain" description="Enolase C-terminal TIM barrel" evidence="12">
    <location>
        <begin position="139"/>
        <end position="422"/>
    </location>
</feature>
<dbReference type="GO" id="GO:0000287">
    <property type="term" value="F:magnesium ion binding"/>
    <property type="evidence" value="ECO:0007669"/>
    <property type="project" value="UniProtKB-UniRule"/>
</dbReference>
<keyword evidence="8 9" id="KW-0456">Lyase</keyword>
<keyword evidence="7 9" id="KW-0324">Glycolysis</keyword>
<dbReference type="InterPro" id="IPR020811">
    <property type="entry name" value="Enolase_N"/>
</dbReference>
<evidence type="ECO:0000256" key="5">
    <source>
        <dbReference type="ARBA" id="ARBA00022525"/>
    </source>
</evidence>
<evidence type="ECO:0000259" key="12">
    <source>
        <dbReference type="SMART" id="SM01192"/>
    </source>
</evidence>
<dbReference type="SUPFAM" id="SSF54826">
    <property type="entry name" value="Enolase N-terminal domain-like"/>
    <property type="match status" value="1"/>
</dbReference>
<comment type="catalytic activity">
    <reaction evidence="9">
        <text>(2R)-2-phosphoglycerate = phosphoenolpyruvate + H2O</text>
        <dbReference type="Rhea" id="RHEA:10164"/>
        <dbReference type="ChEBI" id="CHEBI:15377"/>
        <dbReference type="ChEBI" id="CHEBI:58289"/>
        <dbReference type="ChEBI" id="CHEBI:58702"/>
        <dbReference type="EC" id="4.2.1.11"/>
    </reaction>
</comment>
<comment type="pathway">
    <text evidence="1 9">Carbohydrate degradation; glycolysis; pyruvate from D-glyceraldehyde 3-phosphate: step 4/5.</text>
</comment>
<dbReference type="OrthoDB" id="9804716at2"/>
<dbReference type="GO" id="GO:0009986">
    <property type="term" value="C:cell surface"/>
    <property type="evidence" value="ECO:0007669"/>
    <property type="project" value="UniProtKB-SubCell"/>
</dbReference>
<sequence length="442" mass="47309">MTRIASITARQMLDCGGRPLVEVDVRTDSGHVGRGAAPTGHSVGAHEAFVLRDDDPSRYDGRSVHRAVRNVEEVLAPALVGRDVSDQAALDTVMIELDGTPRKTRLGGNAIYSVSIACLRAAAACAAEPVYRHLAAGPLTTVPVPAFNVVNGGRHGALVQAYNEFLVVPHGAEDIFEAVEIGVRVFEVLGGVLERRFRTRPGVGKSYGFVAPSSSPRVVLDVLRDAADACGVLDKVAFAVDCASSEMYDRPSRTYELDGRRTDAAGMVEYAAALTEEFALLFVEDLLDEDDWDGFALAARELTRTLVLGDDLVVTNSARLRRAIDERAVDGFLLKPNQVGTITQALEAFEEARRAGLVVVPSGRSGGVIDDVVMDLAVGLQVPFLKNGAPRSGERIEKLNFLMRAAHDIEGCRLADVSAIARFPDRTADVAVRPAGDLEPVA</sequence>
<comment type="function">
    <text evidence="9">Catalyzes the reversible conversion of 2-phosphoglycerate (2-PG) into phosphoenolpyruvate (PEP). It is essential for the degradation of carbohydrates via glycolysis.</text>
</comment>
<dbReference type="SUPFAM" id="SSF51604">
    <property type="entry name" value="Enolase C-terminal domain-like"/>
    <property type="match status" value="1"/>
</dbReference>
<feature type="binding site" evidence="9">
    <location>
        <position position="335"/>
    </location>
    <ligand>
        <name>(2R)-2-phosphoglycerate</name>
        <dbReference type="ChEBI" id="CHEBI:58289"/>
    </ligand>
</feature>